<evidence type="ECO:0000259" key="1">
    <source>
        <dbReference type="Pfam" id="PF04149"/>
    </source>
</evidence>
<feature type="domain" description="DUF397" evidence="1">
    <location>
        <begin position="9"/>
        <end position="61"/>
    </location>
</feature>
<dbReference type="InterPro" id="IPR007278">
    <property type="entry name" value="DUF397"/>
</dbReference>
<keyword evidence="3" id="KW-1185">Reference proteome</keyword>
<proteinExistence type="predicted"/>
<dbReference type="AlphaFoldDB" id="A0A9W6UHU0"/>
<accession>A0A9W6UHU0</accession>
<gene>
    <name evidence="2" type="ORF">Nans01_10640</name>
</gene>
<dbReference type="EMBL" id="BSQG01000001">
    <property type="protein sequence ID" value="GLU46713.1"/>
    <property type="molecule type" value="Genomic_DNA"/>
</dbReference>
<dbReference type="RefSeq" id="WP_285757539.1">
    <property type="nucleotide sequence ID" value="NZ_BSQG01000001.1"/>
</dbReference>
<dbReference type="Proteomes" id="UP001165092">
    <property type="component" value="Unassembled WGS sequence"/>
</dbReference>
<dbReference type="Pfam" id="PF04149">
    <property type="entry name" value="DUF397"/>
    <property type="match status" value="1"/>
</dbReference>
<organism evidence="2 3">
    <name type="scientific">Nocardiopsis ansamitocini</name>
    <dbReference type="NCBI Taxonomy" id="1670832"/>
    <lineage>
        <taxon>Bacteria</taxon>
        <taxon>Bacillati</taxon>
        <taxon>Actinomycetota</taxon>
        <taxon>Actinomycetes</taxon>
        <taxon>Streptosporangiales</taxon>
        <taxon>Nocardiopsidaceae</taxon>
        <taxon>Nocardiopsis</taxon>
    </lineage>
</organism>
<protein>
    <recommendedName>
        <fullName evidence="1">DUF397 domain-containing protein</fullName>
    </recommendedName>
</protein>
<reference evidence="2" key="1">
    <citation type="submission" date="2023-02" db="EMBL/GenBank/DDBJ databases">
        <title>Nocardiopsis ansamitocini NBRC 112285.</title>
        <authorList>
            <person name="Ichikawa N."/>
            <person name="Sato H."/>
            <person name="Tonouchi N."/>
        </authorList>
    </citation>
    <scope>NUCLEOTIDE SEQUENCE</scope>
    <source>
        <strain evidence="2">NBRC 112285</strain>
    </source>
</reference>
<name>A0A9W6UHU0_9ACTN</name>
<comment type="caution">
    <text evidence="2">The sequence shown here is derived from an EMBL/GenBank/DDBJ whole genome shotgun (WGS) entry which is preliminary data.</text>
</comment>
<evidence type="ECO:0000313" key="3">
    <source>
        <dbReference type="Proteomes" id="UP001165092"/>
    </source>
</evidence>
<sequence length="66" mass="6720">MPAFETEGAQWRTSTYSGTGGGQCVEVADTGDAMGVRDSKIPEGVTLSFPAGAWAVFTEAAAHGAL</sequence>
<evidence type="ECO:0000313" key="2">
    <source>
        <dbReference type="EMBL" id="GLU46713.1"/>
    </source>
</evidence>